<protein>
    <submittedName>
        <fullName evidence="1">Uncharacterized protein</fullName>
    </submittedName>
</protein>
<sequence>MRRSTVYSNIQVVTHHYQRFLMLTILATNGSSSSTTISECLHTKNDFIFTQGGTQCMFSSIGLPLFSNQSSVQLAQDQKAVSKTCNGAECK</sequence>
<keyword evidence="2" id="KW-1185">Reference proteome</keyword>
<reference evidence="1 2" key="1">
    <citation type="submission" date="2020-09" db="EMBL/GenBank/DDBJ databases">
        <title>De no assembly of potato wild relative species, Solanum commersonii.</title>
        <authorList>
            <person name="Cho K."/>
        </authorList>
    </citation>
    <scope>NUCLEOTIDE SEQUENCE [LARGE SCALE GENOMIC DNA]</scope>
    <source>
        <strain evidence="1">LZ3.2</strain>
        <tissue evidence="1">Leaf</tissue>
    </source>
</reference>
<accession>A0A9J5ZCC3</accession>
<proteinExistence type="predicted"/>
<evidence type="ECO:0000313" key="1">
    <source>
        <dbReference type="EMBL" id="KAG5610513.1"/>
    </source>
</evidence>
<gene>
    <name evidence="1" type="ORF">H5410_021794</name>
</gene>
<dbReference type="Proteomes" id="UP000824120">
    <property type="component" value="Chromosome 4"/>
</dbReference>
<dbReference type="EMBL" id="JACXVP010000004">
    <property type="protein sequence ID" value="KAG5610513.1"/>
    <property type="molecule type" value="Genomic_DNA"/>
</dbReference>
<evidence type="ECO:0000313" key="2">
    <source>
        <dbReference type="Proteomes" id="UP000824120"/>
    </source>
</evidence>
<feature type="non-terminal residue" evidence="1">
    <location>
        <position position="91"/>
    </location>
</feature>
<comment type="caution">
    <text evidence="1">The sequence shown here is derived from an EMBL/GenBank/DDBJ whole genome shotgun (WGS) entry which is preliminary data.</text>
</comment>
<dbReference type="AlphaFoldDB" id="A0A9J5ZCC3"/>
<organism evidence="1 2">
    <name type="scientific">Solanum commersonii</name>
    <name type="common">Commerson's wild potato</name>
    <name type="synonym">Commerson's nightshade</name>
    <dbReference type="NCBI Taxonomy" id="4109"/>
    <lineage>
        <taxon>Eukaryota</taxon>
        <taxon>Viridiplantae</taxon>
        <taxon>Streptophyta</taxon>
        <taxon>Embryophyta</taxon>
        <taxon>Tracheophyta</taxon>
        <taxon>Spermatophyta</taxon>
        <taxon>Magnoliopsida</taxon>
        <taxon>eudicotyledons</taxon>
        <taxon>Gunneridae</taxon>
        <taxon>Pentapetalae</taxon>
        <taxon>asterids</taxon>
        <taxon>lamiids</taxon>
        <taxon>Solanales</taxon>
        <taxon>Solanaceae</taxon>
        <taxon>Solanoideae</taxon>
        <taxon>Solaneae</taxon>
        <taxon>Solanum</taxon>
    </lineage>
</organism>
<name>A0A9J5ZCC3_SOLCO</name>